<protein>
    <submittedName>
        <fullName evidence="1">Transposase IS3/IS911 family protein</fullName>
    </submittedName>
</protein>
<dbReference type="AlphaFoldDB" id="A1VQ98"/>
<dbReference type="eggNOG" id="COG2963">
    <property type="taxonomic scope" value="Bacteria"/>
</dbReference>
<reference evidence="2" key="1">
    <citation type="journal article" date="2009" name="Environ. Microbiol.">
        <title>The genome of Polaromonas naphthalenivorans strain CJ2, isolated from coal tar-contaminated sediment, reveals physiological and metabolic versatility and evolution through extensive horizontal gene transfer.</title>
        <authorList>
            <person name="Yagi J.M."/>
            <person name="Sims D."/>
            <person name="Brettin T."/>
            <person name="Bruce D."/>
            <person name="Madsen E.L."/>
        </authorList>
    </citation>
    <scope>NUCLEOTIDE SEQUENCE [LARGE SCALE GENOMIC DNA]</scope>
    <source>
        <strain evidence="2">CJ2</strain>
    </source>
</reference>
<dbReference type="GO" id="GO:0006313">
    <property type="term" value="P:DNA transposition"/>
    <property type="evidence" value="ECO:0007669"/>
    <property type="project" value="InterPro"/>
</dbReference>
<dbReference type="STRING" id="365044.Pnap_2523"/>
<accession>A1VQ98</accession>
<dbReference type="InterPro" id="IPR010921">
    <property type="entry name" value="Trp_repressor/repl_initiator"/>
</dbReference>
<dbReference type="GO" id="GO:0004803">
    <property type="term" value="F:transposase activity"/>
    <property type="evidence" value="ECO:0007669"/>
    <property type="project" value="InterPro"/>
</dbReference>
<dbReference type="OrthoDB" id="9800877at2"/>
<evidence type="ECO:0000313" key="1">
    <source>
        <dbReference type="EMBL" id="ABM37826.1"/>
    </source>
</evidence>
<dbReference type="HOGENOM" id="CLU_111920_1_0_4"/>
<dbReference type="RefSeq" id="WP_011801904.1">
    <property type="nucleotide sequence ID" value="NC_008781.1"/>
</dbReference>
<evidence type="ECO:0000313" key="2">
    <source>
        <dbReference type="Proteomes" id="UP000000644"/>
    </source>
</evidence>
<dbReference type="Pfam" id="PF01527">
    <property type="entry name" value="HTH_Tnp_1"/>
    <property type="match status" value="1"/>
</dbReference>
<dbReference type="NCBIfam" id="NF047595">
    <property type="entry name" value="IS66_ISRel24_TnpA"/>
    <property type="match status" value="1"/>
</dbReference>
<sequence length="145" mass="15207">MTEMNAELLARLVVGRKRDGRCNYDPLAKQALIDECLKPGVSVARTAMLYGINANLLRAWIAKSGQPNHGKARAVSVKALESAAFVAVQVTERAAPTTASAPALAPAALCLHVRLPNGVALDVGQVPLEAMAPVLQLLGTLACSR</sequence>
<dbReference type="KEGG" id="pna:Pnap_2523"/>
<dbReference type="EMBL" id="CP000529">
    <property type="protein sequence ID" value="ABM37826.1"/>
    <property type="molecule type" value="Genomic_DNA"/>
</dbReference>
<name>A1VQ98_POLNA</name>
<organism evidence="1 2">
    <name type="scientific">Polaromonas naphthalenivorans (strain CJ2)</name>
    <dbReference type="NCBI Taxonomy" id="365044"/>
    <lineage>
        <taxon>Bacteria</taxon>
        <taxon>Pseudomonadati</taxon>
        <taxon>Pseudomonadota</taxon>
        <taxon>Betaproteobacteria</taxon>
        <taxon>Burkholderiales</taxon>
        <taxon>Comamonadaceae</taxon>
        <taxon>Polaromonas</taxon>
    </lineage>
</organism>
<dbReference type="Proteomes" id="UP000000644">
    <property type="component" value="Chromosome"/>
</dbReference>
<gene>
    <name evidence="1" type="ordered locus">Pnap_2523</name>
</gene>
<dbReference type="SUPFAM" id="SSF48295">
    <property type="entry name" value="TrpR-like"/>
    <property type="match status" value="1"/>
</dbReference>
<keyword evidence="2" id="KW-1185">Reference proteome</keyword>
<dbReference type="InterPro" id="IPR002514">
    <property type="entry name" value="Transposase_8"/>
</dbReference>
<dbReference type="GO" id="GO:0043565">
    <property type="term" value="F:sequence-specific DNA binding"/>
    <property type="evidence" value="ECO:0007669"/>
    <property type="project" value="InterPro"/>
</dbReference>
<proteinExistence type="predicted"/>